<dbReference type="InterPro" id="IPR001915">
    <property type="entry name" value="Peptidase_M48"/>
</dbReference>
<dbReference type="OrthoDB" id="9810445at2"/>
<dbReference type="GO" id="GO:0046872">
    <property type="term" value="F:metal ion binding"/>
    <property type="evidence" value="ECO:0007669"/>
    <property type="project" value="UniProtKB-KW"/>
</dbReference>
<gene>
    <name evidence="10" type="ORF">C1O66_14125</name>
</gene>
<dbReference type="InterPro" id="IPR055518">
    <property type="entry name" value="DUF7092"/>
</dbReference>
<dbReference type="PANTHER" id="PTHR22726">
    <property type="entry name" value="METALLOENDOPEPTIDASE OMA1"/>
    <property type="match status" value="1"/>
</dbReference>
<keyword evidence="7" id="KW-0812">Transmembrane</keyword>
<dbReference type="Proteomes" id="UP000235916">
    <property type="component" value="Unassembled WGS sequence"/>
</dbReference>
<evidence type="ECO:0000256" key="1">
    <source>
        <dbReference type="ARBA" id="ARBA00022670"/>
    </source>
</evidence>
<evidence type="ECO:0000256" key="6">
    <source>
        <dbReference type="RuleBase" id="RU003983"/>
    </source>
</evidence>
<evidence type="ECO:0000256" key="3">
    <source>
        <dbReference type="ARBA" id="ARBA00022801"/>
    </source>
</evidence>
<keyword evidence="7" id="KW-1133">Transmembrane helix</keyword>
<evidence type="ECO:0000313" key="11">
    <source>
        <dbReference type="Proteomes" id="UP000235916"/>
    </source>
</evidence>
<dbReference type="GO" id="GO:0051603">
    <property type="term" value="P:proteolysis involved in protein catabolic process"/>
    <property type="evidence" value="ECO:0007669"/>
    <property type="project" value="TreeGrafter"/>
</dbReference>
<keyword evidence="4 6" id="KW-0862">Zinc</keyword>
<protein>
    <submittedName>
        <fullName evidence="10">Uncharacterized protein</fullName>
    </submittedName>
</protein>
<comment type="caution">
    <text evidence="10">The sequence shown here is derived from an EMBL/GenBank/DDBJ whole genome shotgun (WGS) entry which is preliminary data.</text>
</comment>
<dbReference type="AlphaFoldDB" id="A0A2N8KYL9"/>
<accession>A0A2N8KYL9</accession>
<name>A0A2N8KYL9_9BURK</name>
<dbReference type="InterPro" id="IPR051156">
    <property type="entry name" value="Mito/Outer_Membr_Metalloprot"/>
</dbReference>
<keyword evidence="7" id="KW-0472">Membrane</keyword>
<comment type="similarity">
    <text evidence="6">Belongs to the peptidase M48 family.</text>
</comment>
<evidence type="ECO:0000313" key="10">
    <source>
        <dbReference type="EMBL" id="PND38548.1"/>
    </source>
</evidence>
<evidence type="ECO:0000256" key="2">
    <source>
        <dbReference type="ARBA" id="ARBA00022723"/>
    </source>
</evidence>
<evidence type="ECO:0000256" key="7">
    <source>
        <dbReference type="SAM" id="Phobius"/>
    </source>
</evidence>
<evidence type="ECO:0000256" key="4">
    <source>
        <dbReference type="ARBA" id="ARBA00022833"/>
    </source>
</evidence>
<keyword evidence="2" id="KW-0479">Metal-binding</keyword>
<keyword evidence="1 6" id="KW-0645">Protease</keyword>
<keyword evidence="5 6" id="KW-0482">Metalloprotease</keyword>
<organism evidence="10 11">
    <name type="scientific">Kinneretia aquatilis</name>
    <dbReference type="NCBI Taxonomy" id="2070761"/>
    <lineage>
        <taxon>Bacteria</taxon>
        <taxon>Pseudomonadati</taxon>
        <taxon>Pseudomonadota</taxon>
        <taxon>Betaproteobacteria</taxon>
        <taxon>Burkholderiales</taxon>
        <taxon>Sphaerotilaceae</taxon>
        <taxon>Roseateles</taxon>
    </lineage>
</organism>
<dbReference type="RefSeq" id="WP_102768466.1">
    <property type="nucleotide sequence ID" value="NZ_POSP01000003.1"/>
</dbReference>
<keyword evidence="3 6" id="KW-0378">Hydrolase</keyword>
<dbReference type="CDD" id="cd07332">
    <property type="entry name" value="M48C_Oma1_like"/>
    <property type="match status" value="1"/>
</dbReference>
<dbReference type="PANTHER" id="PTHR22726:SF1">
    <property type="entry name" value="METALLOENDOPEPTIDASE OMA1, MITOCHONDRIAL"/>
    <property type="match status" value="1"/>
</dbReference>
<evidence type="ECO:0000259" key="9">
    <source>
        <dbReference type="Pfam" id="PF23368"/>
    </source>
</evidence>
<feature type="domain" description="DUF7092" evidence="9">
    <location>
        <begin position="17"/>
        <end position="107"/>
    </location>
</feature>
<dbReference type="GO" id="GO:0004222">
    <property type="term" value="F:metalloendopeptidase activity"/>
    <property type="evidence" value="ECO:0007669"/>
    <property type="project" value="InterPro"/>
</dbReference>
<evidence type="ECO:0000259" key="8">
    <source>
        <dbReference type="Pfam" id="PF01435"/>
    </source>
</evidence>
<dbReference type="EMBL" id="POSP01000003">
    <property type="protein sequence ID" value="PND38548.1"/>
    <property type="molecule type" value="Genomic_DNA"/>
</dbReference>
<dbReference type="Pfam" id="PF01435">
    <property type="entry name" value="Peptidase_M48"/>
    <property type="match status" value="1"/>
</dbReference>
<feature type="transmembrane region" description="Helical" evidence="7">
    <location>
        <begin position="124"/>
        <end position="148"/>
    </location>
</feature>
<dbReference type="GO" id="GO:0016020">
    <property type="term" value="C:membrane"/>
    <property type="evidence" value="ECO:0007669"/>
    <property type="project" value="TreeGrafter"/>
</dbReference>
<reference evidence="10 11" key="1">
    <citation type="submission" date="2018-01" db="EMBL/GenBank/DDBJ databases">
        <title>Draft genome sequence of Paucibacter aquatile CR182 isolated from freshwater of the Nakdong River.</title>
        <authorList>
            <person name="Choi A."/>
            <person name="Chung E.J."/>
        </authorList>
    </citation>
    <scope>NUCLEOTIDE SEQUENCE [LARGE SCALE GENOMIC DNA]</scope>
    <source>
        <strain evidence="10 11">CR182</strain>
    </source>
</reference>
<proteinExistence type="inferred from homology"/>
<evidence type="ECO:0000256" key="5">
    <source>
        <dbReference type="ARBA" id="ARBA00023049"/>
    </source>
</evidence>
<comment type="cofactor">
    <cofactor evidence="6">
        <name>Zn(2+)</name>
        <dbReference type="ChEBI" id="CHEBI:29105"/>
    </cofactor>
    <text evidence="6">Binds 1 zinc ion per subunit.</text>
</comment>
<dbReference type="Pfam" id="PF23368">
    <property type="entry name" value="DUF7092"/>
    <property type="match status" value="1"/>
</dbReference>
<dbReference type="Gene3D" id="3.30.2010.10">
    <property type="entry name" value="Metalloproteases ('zincins'), catalytic domain"/>
    <property type="match status" value="1"/>
</dbReference>
<sequence length="378" mass="41378">MVSPPVSPPSWRGEPRLRAQWFDGRSAQAQPVWAWLGEDGRWLCLQAAADPSHAPPAAVLACHAAREVVWPERLRHGERQALLPDGSMLCEDPADEGRQRWDAWAQASGLRDSLTVRSMRSWRLVGVSVLLSAGLLASAWVWGIPWVAQAGAALIPNAVEQQIASEALDHVDRMWLKPSTLSEARREEITRRLAAAVRRDEILRAGLEPQATALPAYRLHFRAGPKALGPNAFALPGGDIVLTDALVELAEGEPDIITGVLAHELGHVRHRHGMRLVLQAGMVAGVSGLLVGDFSALLAGLPAWLAQADYSREFEREADLHARQMLQAAGISPRVMVRFFERLDAYQEQQGRDKSPLPMAFASHPANAERIAFFNAAP</sequence>
<keyword evidence="11" id="KW-1185">Reference proteome</keyword>
<feature type="domain" description="Peptidase M48" evidence="8">
    <location>
        <begin position="230"/>
        <end position="373"/>
    </location>
</feature>